<reference evidence="2 3" key="1">
    <citation type="journal article" date="2015" name="Genome Biol. Evol.">
        <title>Comparative Genomics of a Bacterivorous Green Alga Reveals Evolutionary Causalities and Consequences of Phago-Mixotrophic Mode of Nutrition.</title>
        <authorList>
            <person name="Burns J.A."/>
            <person name="Paasch A."/>
            <person name="Narechania A."/>
            <person name="Kim E."/>
        </authorList>
    </citation>
    <scope>NUCLEOTIDE SEQUENCE [LARGE SCALE GENOMIC DNA]</scope>
    <source>
        <strain evidence="2 3">PLY_AMNH</strain>
    </source>
</reference>
<evidence type="ECO:0000256" key="1">
    <source>
        <dbReference type="SAM" id="MobiDB-lite"/>
    </source>
</evidence>
<feature type="compositionally biased region" description="Basic and acidic residues" evidence="1">
    <location>
        <begin position="29"/>
        <end position="44"/>
    </location>
</feature>
<accession>A0AAE0GIX3</accession>
<dbReference type="Proteomes" id="UP001190700">
    <property type="component" value="Unassembled WGS sequence"/>
</dbReference>
<sequence>EDRAGSCAAEQEDAPGSGGRAELPVPAEQEDRAELPCRAEQEDQRDSCAGGRECIEARVGVSTGVVQVDTSAVKRGICGNIPRGLLGYSSGSPGIFLGSAGIFSGLSWDIPGFAGDIPGSAGIFPGVCWDIPGFAGIFLGSAGIFLGVCWDILGVCGDIPRGLLGYSSGSAGIFARGLLENSSGDMPSAWSQLVASPTPPAVASYMCASLVKLEPAEF</sequence>
<dbReference type="EMBL" id="LGRX02005213">
    <property type="protein sequence ID" value="KAK3278932.1"/>
    <property type="molecule type" value="Genomic_DNA"/>
</dbReference>
<gene>
    <name evidence="2" type="ORF">CYMTET_13155</name>
</gene>
<comment type="caution">
    <text evidence="2">The sequence shown here is derived from an EMBL/GenBank/DDBJ whole genome shotgun (WGS) entry which is preliminary data.</text>
</comment>
<name>A0AAE0GIX3_9CHLO</name>
<evidence type="ECO:0000313" key="2">
    <source>
        <dbReference type="EMBL" id="KAK3278932.1"/>
    </source>
</evidence>
<protein>
    <submittedName>
        <fullName evidence="2">Uncharacterized protein</fullName>
    </submittedName>
</protein>
<evidence type="ECO:0000313" key="3">
    <source>
        <dbReference type="Proteomes" id="UP001190700"/>
    </source>
</evidence>
<proteinExistence type="predicted"/>
<keyword evidence="3" id="KW-1185">Reference proteome</keyword>
<dbReference type="AlphaFoldDB" id="A0AAE0GIX3"/>
<organism evidence="2 3">
    <name type="scientific">Cymbomonas tetramitiformis</name>
    <dbReference type="NCBI Taxonomy" id="36881"/>
    <lineage>
        <taxon>Eukaryota</taxon>
        <taxon>Viridiplantae</taxon>
        <taxon>Chlorophyta</taxon>
        <taxon>Pyramimonadophyceae</taxon>
        <taxon>Pyramimonadales</taxon>
        <taxon>Pyramimonadaceae</taxon>
        <taxon>Cymbomonas</taxon>
    </lineage>
</organism>
<feature type="non-terminal residue" evidence="2">
    <location>
        <position position="1"/>
    </location>
</feature>
<feature type="region of interest" description="Disordered" evidence="1">
    <location>
        <begin position="1"/>
        <end position="44"/>
    </location>
</feature>